<dbReference type="AlphaFoldDB" id="A0A6S7K360"/>
<dbReference type="EMBL" id="CACRXK020023583">
    <property type="protein sequence ID" value="CAB4037898.1"/>
    <property type="molecule type" value="Genomic_DNA"/>
</dbReference>
<comment type="caution">
    <text evidence="1">The sequence shown here is derived from an EMBL/GenBank/DDBJ whole genome shotgun (WGS) entry which is preliminary data.</text>
</comment>
<name>A0A6S7K360_PARCT</name>
<keyword evidence="2" id="KW-1185">Reference proteome</keyword>
<dbReference type="Proteomes" id="UP001152795">
    <property type="component" value="Unassembled WGS sequence"/>
</dbReference>
<proteinExistence type="predicted"/>
<dbReference type="OrthoDB" id="5963582at2759"/>
<evidence type="ECO:0000313" key="1">
    <source>
        <dbReference type="EMBL" id="CAB4037898.1"/>
    </source>
</evidence>
<accession>A0A6S7K360</accession>
<evidence type="ECO:0000313" key="2">
    <source>
        <dbReference type="Proteomes" id="UP001152795"/>
    </source>
</evidence>
<reference evidence="1" key="1">
    <citation type="submission" date="2020-04" db="EMBL/GenBank/DDBJ databases">
        <authorList>
            <person name="Alioto T."/>
            <person name="Alioto T."/>
            <person name="Gomez Garrido J."/>
        </authorList>
    </citation>
    <scope>NUCLEOTIDE SEQUENCE</scope>
    <source>
        <strain evidence="1">A484AB</strain>
    </source>
</reference>
<organism evidence="1 2">
    <name type="scientific">Paramuricea clavata</name>
    <name type="common">Red gorgonian</name>
    <name type="synonym">Violescent sea-whip</name>
    <dbReference type="NCBI Taxonomy" id="317549"/>
    <lineage>
        <taxon>Eukaryota</taxon>
        <taxon>Metazoa</taxon>
        <taxon>Cnidaria</taxon>
        <taxon>Anthozoa</taxon>
        <taxon>Octocorallia</taxon>
        <taxon>Malacalcyonacea</taxon>
        <taxon>Plexauridae</taxon>
        <taxon>Paramuricea</taxon>
    </lineage>
</organism>
<gene>
    <name evidence="1" type="ORF">PACLA_8A059507</name>
</gene>
<sequence>MDARGFFGGCFIVSHGNESIFIASTSEGSINVKSMHISCKSDTYQPGHNYGGIIIYQYDGKSEWRTANNTHCKSGYIVIQDSDSENVNQWRDEPGQVHGAVYRNAFSESVNDAKVVGEGFAVRNGKSKVEKFEINSGVFNNPKGSIHHDHRKRMHELSEHCVGKIVEYWKTAGPSWVRQRNFEVKQLLEDFDRKSIQNDCTWDDLFPQN</sequence>
<protein>
    <submittedName>
        <fullName evidence="1">Uncharacterized protein</fullName>
    </submittedName>
</protein>